<proteinExistence type="predicted"/>
<dbReference type="PATRIC" id="fig|1195763.3.peg.80"/>
<keyword evidence="2" id="KW-1185">Reference proteome</keyword>
<accession>A0A0J1HD74</accession>
<dbReference type="OrthoDB" id="2043985at2"/>
<dbReference type="AlphaFoldDB" id="A0A0J1HD74"/>
<dbReference type="STRING" id="1195763.ABT56_00370"/>
<protein>
    <submittedName>
        <fullName evidence="1">Mu-like prophage FluMu I protein</fullName>
    </submittedName>
</protein>
<organism evidence="1 2">
    <name type="scientific">Photobacterium aquae</name>
    <dbReference type="NCBI Taxonomy" id="1195763"/>
    <lineage>
        <taxon>Bacteria</taxon>
        <taxon>Pseudomonadati</taxon>
        <taxon>Pseudomonadota</taxon>
        <taxon>Gammaproteobacteria</taxon>
        <taxon>Vibrionales</taxon>
        <taxon>Vibrionaceae</taxon>
        <taxon>Photobacterium</taxon>
    </lineage>
</organism>
<dbReference type="Pfam" id="PF10123">
    <property type="entry name" value="Mu-like_Pro"/>
    <property type="match status" value="1"/>
</dbReference>
<dbReference type="EMBL" id="LDOT01000001">
    <property type="protein sequence ID" value="KLV09578.1"/>
    <property type="molecule type" value="Genomic_DNA"/>
</dbReference>
<gene>
    <name evidence="1" type="ORF">ABT56_00370</name>
</gene>
<dbReference type="InterPro" id="IPR012106">
    <property type="entry name" value="Phage_Mu_Gp1"/>
</dbReference>
<sequence length="397" mass="42578">MKTSNLTHIAQAVLSANLTGNVAVLVADLNHHDNGWVQLLPAGKFKARDGRPHDTEDGHWHLDATIAVQMIAATKAAAPKVLIDYEHQTLHAAENGKPAPAAGWLTSETDIEWRDGLGLYIKPDWTTNAQAHIDNNEYAFLSAVFPYDKQGRPLLLRMAAITNDPGVVGMESLAALYAEKSADFSLRFNSHSAGVGTEINLYGQMEDRDVDELLKQLLAKLGIEPSGDTLSQEQGQAALTALDALHTKANESGELKSQVAVLTAEKDKAVDLTQYVPIGAYNGVVGELAVLKAGSDSNGIESVIKSAKDKGQIVEAEVDYLTQFGQQQGVAALTAMLQNRPAIAALTAQQTASQKTSTTLQQQFQDDDGLTAEELAVLKACDLDKAAFLAAKKDNRE</sequence>
<name>A0A0J1HD74_9GAMM</name>
<evidence type="ECO:0000313" key="1">
    <source>
        <dbReference type="EMBL" id="KLV09578.1"/>
    </source>
</evidence>
<evidence type="ECO:0000313" key="2">
    <source>
        <dbReference type="Proteomes" id="UP000036097"/>
    </source>
</evidence>
<comment type="caution">
    <text evidence="1">The sequence shown here is derived from an EMBL/GenBank/DDBJ whole genome shotgun (WGS) entry which is preliminary data.</text>
</comment>
<dbReference type="RefSeq" id="WP_047876866.1">
    <property type="nucleotide sequence ID" value="NZ_LDOT01000001.1"/>
</dbReference>
<dbReference type="Proteomes" id="UP000036097">
    <property type="component" value="Unassembled WGS sequence"/>
</dbReference>
<reference evidence="1 2" key="1">
    <citation type="submission" date="2015-05" db="EMBL/GenBank/DDBJ databases">
        <title>Photobacterium galathea sp. nov.</title>
        <authorList>
            <person name="Machado H."/>
            <person name="Gram L."/>
        </authorList>
    </citation>
    <scope>NUCLEOTIDE SEQUENCE [LARGE SCALE GENOMIC DNA]</scope>
    <source>
        <strain evidence="1 2">CGMCC 1.12159</strain>
    </source>
</reference>
<dbReference type="PIRSF" id="PIRSF016624">
    <property type="entry name" value="Mu_prophg_I"/>
    <property type="match status" value="1"/>
</dbReference>